<proteinExistence type="inferred from homology"/>
<sequence>MDSVAEFIAKRCMARKVIEVGIGFYTKVAEKLRELNVNVIVIDVNEDSIKKARELGLEGHVDDIFNPSLELYKGVCCIYSIRPTPEMMPALLKLAKNLRVPLYIVPLTGDSPPREMKLINYKGIPIYKWEP</sequence>
<evidence type="ECO:0000313" key="3">
    <source>
        <dbReference type="EMBL" id="AMM53130.1"/>
    </source>
</evidence>
<dbReference type="Pfam" id="PF03686">
    <property type="entry name" value="UPF0146"/>
    <property type="match status" value="1"/>
</dbReference>
<dbReference type="Proteomes" id="UP000070587">
    <property type="component" value="Chromosome"/>
</dbReference>
<name>A0A127B6W9_9EURY</name>
<dbReference type="HAMAP" id="MF_00341">
    <property type="entry name" value="UPF0146"/>
    <property type="match status" value="1"/>
</dbReference>
<reference evidence="4" key="1">
    <citation type="submission" date="2015-02" db="EMBL/GenBank/DDBJ databases">
        <title>Pyrococcus kukulkanii sp. nov., a novel hyperthermophilic archaeon isolated from a deep-sea hydrothermal vent at the Guaymas Basin.</title>
        <authorList>
            <person name="Oger P.M."/>
            <person name="Callac N."/>
            <person name="Jebbar M."/>
            <person name="Godfroy A."/>
        </authorList>
    </citation>
    <scope>NUCLEOTIDE SEQUENCE [LARGE SCALE GENOMIC DNA]</scope>
    <source>
        <strain evidence="4">NCB100</strain>
    </source>
</reference>
<dbReference type="NCBIfam" id="NF003165">
    <property type="entry name" value="PRK04148.1"/>
    <property type="match status" value="1"/>
</dbReference>
<protein>
    <recommendedName>
        <fullName evidence="2">UPF0146 protein TQ32_00435</fullName>
    </recommendedName>
</protein>
<dbReference type="Gene3D" id="3.40.50.150">
    <property type="entry name" value="Vaccinia Virus protein VP39"/>
    <property type="match status" value="1"/>
</dbReference>
<dbReference type="KEGG" id="pyc:TQ32_00435"/>
<dbReference type="GeneID" id="28490252"/>
<dbReference type="RefSeq" id="WP_068319989.1">
    <property type="nucleotide sequence ID" value="NZ_CP010835.1"/>
</dbReference>
<evidence type="ECO:0000256" key="2">
    <source>
        <dbReference type="HAMAP-Rule" id="MF_00341"/>
    </source>
</evidence>
<dbReference type="STRING" id="1609559.TQ32_00435"/>
<organism evidence="3 4">
    <name type="scientific">Pyrococcus kukulkanii</name>
    <dbReference type="NCBI Taxonomy" id="1609559"/>
    <lineage>
        <taxon>Archaea</taxon>
        <taxon>Methanobacteriati</taxon>
        <taxon>Methanobacteriota</taxon>
        <taxon>Thermococci</taxon>
        <taxon>Thermococcales</taxon>
        <taxon>Thermococcaceae</taxon>
        <taxon>Pyrococcus</taxon>
    </lineage>
</organism>
<dbReference type="AlphaFoldDB" id="A0A127B6W9"/>
<comment type="similarity">
    <text evidence="1 2">Belongs to the UPF0146 family.</text>
</comment>
<dbReference type="OrthoDB" id="59816at2157"/>
<dbReference type="EMBL" id="CP010835">
    <property type="protein sequence ID" value="AMM53130.1"/>
    <property type="molecule type" value="Genomic_DNA"/>
</dbReference>
<gene>
    <name evidence="3" type="ORF">TQ32_00435</name>
</gene>
<dbReference type="PATRIC" id="fig|1609559.3.peg.91"/>
<dbReference type="PIRSF" id="PIRSF016725">
    <property type="entry name" value="UCP016725"/>
    <property type="match status" value="1"/>
</dbReference>
<dbReference type="InterPro" id="IPR029063">
    <property type="entry name" value="SAM-dependent_MTases_sf"/>
</dbReference>
<reference evidence="3 4" key="2">
    <citation type="journal article" date="2016" name="Int. J. Syst. Evol. Microbiol.">
        <title>Pyrococcus kukulkanii sp. nov., a hyperthermophilic, piezophilic archaeon isolated from a deep-sea hydrothermal vent.</title>
        <authorList>
            <person name="Callac N."/>
            <person name="Oger P."/>
            <person name="Lesongeur F."/>
            <person name="Rattray J.E."/>
            <person name="Vannier P."/>
            <person name="Michoud G."/>
            <person name="Beauverger M."/>
            <person name="Gayet N."/>
            <person name="Rouxel O."/>
            <person name="Jebbar M."/>
            <person name="Godfroy A."/>
        </authorList>
    </citation>
    <scope>NUCLEOTIDE SEQUENCE [LARGE SCALE GENOMIC DNA]</scope>
    <source>
        <strain evidence="3 4">NCB100</strain>
    </source>
</reference>
<accession>A0A127B6W9</accession>
<dbReference type="SUPFAM" id="SSF53335">
    <property type="entry name" value="S-adenosyl-L-methionine-dependent methyltransferases"/>
    <property type="match status" value="1"/>
</dbReference>
<evidence type="ECO:0000313" key="4">
    <source>
        <dbReference type="Proteomes" id="UP000070587"/>
    </source>
</evidence>
<evidence type="ECO:0000256" key="1">
    <source>
        <dbReference type="ARBA" id="ARBA00006969"/>
    </source>
</evidence>
<dbReference type="InterPro" id="IPR005353">
    <property type="entry name" value="UPF0146"/>
</dbReference>